<evidence type="ECO:0000313" key="2">
    <source>
        <dbReference type="Proteomes" id="UP001295423"/>
    </source>
</evidence>
<organism evidence="1 2">
    <name type="scientific">Cylindrotheca closterium</name>
    <dbReference type="NCBI Taxonomy" id="2856"/>
    <lineage>
        <taxon>Eukaryota</taxon>
        <taxon>Sar</taxon>
        <taxon>Stramenopiles</taxon>
        <taxon>Ochrophyta</taxon>
        <taxon>Bacillariophyta</taxon>
        <taxon>Bacillariophyceae</taxon>
        <taxon>Bacillariophycidae</taxon>
        <taxon>Bacillariales</taxon>
        <taxon>Bacillariaceae</taxon>
        <taxon>Cylindrotheca</taxon>
    </lineage>
</organism>
<accession>A0AAD2FVZ0</accession>
<protein>
    <submittedName>
        <fullName evidence="1">Uncharacterized protein</fullName>
    </submittedName>
</protein>
<proteinExistence type="predicted"/>
<sequence length="318" mass="36227">MGTSTTLSSKTKPNFKKLKSKEKSFASRYGFAKKVNSSEMTEKHYTKPRANYESKDAASCIFKNEDLVIEIMKFLGVRSMVAFGSCTTGLRDGLEREVKRRKKVFATCNSRVKALLEDANPCSSKVLSARRIYSAAEQMVDDELRFLEMPRRRFRGLSRYPFKDEAQQFMVLKAGTDEPPVFQMLPVSFYFPLSGGTTFQPSTQELQLAMERAMNIVGLQDCTYVIFGQHVPYGDDPNHPFRKFEHSGADFFRNLMTIAANCLQCDIRALESFRIVARKLALSCPRSQDCLHFVLHSADLKVKDDRCQRVHVDISRCA</sequence>
<reference evidence="1" key="1">
    <citation type="submission" date="2023-08" db="EMBL/GenBank/DDBJ databases">
        <authorList>
            <person name="Audoor S."/>
            <person name="Bilcke G."/>
        </authorList>
    </citation>
    <scope>NUCLEOTIDE SEQUENCE</scope>
</reference>
<dbReference type="Proteomes" id="UP001295423">
    <property type="component" value="Unassembled WGS sequence"/>
</dbReference>
<dbReference type="AlphaFoldDB" id="A0AAD2FVZ0"/>
<comment type="caution">
    <text evidence="1">The sequence shown here is derived from an EMBL/GenBank/DDBJ whole genome shotgun (WGS) entry which is preliminary data.</text>
</comment>
<dbReference type="EMBL" id="CAKOGP040001869">
    <property type="protein sequence ID" value="CAJ1954345.1"/>
    <property type="molecule type" value="Genomic_DNA"/>
</dbReference>
<evidence type="ECO:0000313" key="1">
    <source>
        <dbReference type="EMBL" id="CAJ1954345.1"/>
    </source>
</evidence>
<name>A0AAD2FVZ0_9STRA</name>
<gene>
    <name evidence="1" type="ORF">CYCCA115_LOCUS14937</name>
</gene>
<keyword evidence="2" id="KW-1185">Reference proteome</keyword>